<organism evidence="1 2">
    <name type="scientific">Aureibacter tunicatorum</name>
    <dbReference type="NCBI Taxonomy" id="866807"/>
    <lineage>
        <taxon>Bacteria</taxon>
        <taxon>Pseudomonadati</taxon>
        <taxon>Bacteroidota</taxon>
        <taxon>Cytophagia</taxon>
        <taxon>Cytophagales</taxon>
        <taxon>Persicobacteraceae</taxon>
        <taxon>Aureibacter</taxon>
    </lineage>
</organism>
<reference evidence="1" key="1">
    <citation type="submission" date="2023-07" db="EMBL/GenBank/DDBJ databases">
        <title>Genomic Encyclopedia of Type Strains, Phase IV (KMG-IV): sequencing the most valuable type-strain genomes for metagenomic binning, comparative biology and taxonomic classification.</title>
        <authorList>
            <person name="Goeker M."/>
        </authorList>
    </citation>
    <scope>NUCLEOTIDE SEQUENCE</scope>
    <source>
        <strain evidence="1">DSM 26174</strain>
    </source>
</reference>
<dbReference type="RefSeq" id="WP_309938109.1">
    <property type="nucleotide sequence ID" value="NZ_AP025305.1"/>
</dbReference>
<accession>A0AAE4BS84</accession>
<keyword evidence="2" id="KW-1185">Reference proteome</keyword>
<name>A0AAE4BS84_9BACT</name>
<comment type="caution">
    <text evidence="1">The sequence shown here is derived from an EMBL/GenBank/DDBJ whole genome shotgun (WGS) entry which is preliminary data.</text>
</comment>
<gene>
    <name evidence="1" type="ORF">HNQ88_001640</name>
</gene>
<dbReference type="Proteomes" id="UP001185092">
    <property type="component" value="Unassembled WGS sequence"/>
</dbReference>
<sequence length="399" mass="45825">MPFESKAVNRSKSLNRKGLKSTFASDHPKMIKAQSPHWNPKQNNHPIQRIIEIDSSIYDSEDDLPFLIEELTPFNQGKVLNEEEVALLRKWVTSHGPYHLLGVQLSTGFHKKYESLEELMMAIKGDVSFTENLDSESMLAEKISKNFKVNNHLKKLARKIYTFIEKEKHHLDELKGNKKESGNFWEVAGRSYRGLWRYIGTPYNVNYWLSGIGALSNMHALLFPDQSPATCYKATLADPCGGNDDIFTSIKQASQLYSDRVGKRKFQTPYLRQNEEGRLFPVEGLFEESEQKRYNTQSLREKEKWTLFARENCIPISAGPSGTMDRMYRLASEADASTDELFALALAGHYVFNLVYTKFSSDTHTFHEVMDTLQVYLGGYLPLDYFTRLDFAHAWISEG</sequence>
<evidence type="ECO:0000313" key="2">
    <source>
        <dbReference type="Proteomes" id="UP001185092"/>
    </source>
</evidence>
<dbReference type="AlphaFoldDB" id="A0AAE4BS84"/>
<evidence type="ECO:0000313" key="1">
    <source>
        <dbReference type="EMBL" id="MDR6238603.1"/>
    </source>
</evidence>
<protein>
    <submittedName>
        <fullName evidence="1">Uncharacterized protein</fullName>
    </submittedName>
</protein>
<proteinExistence type="predicted"/>
<dbReference type="EMBL" id="JAVDQD010000002">
    <property type="protein sequence ID" value="MDR6238603.1"/>
    <property type="molecule type" value="Genomic_DNA"/>
</dbReference>